<dbReference type="Proteomes" id="UP000799439">
    <property type="component" value="Unassembled WGS sequence"/>
</dbReference>
<keyword evidence="1" id="KW-0812">Transmembrane</keyword>
<name>A0A9P4ISP0_9PEZI</name>
<protein>
    <submittedName>
        <fullName evidence="2">Uncharacterized protein</fullName>
    </submittedName>
</protein>
<comment type="caution">
    <text evidence="2">The sequence shown here is derived from an EMBL/GenBank/DDBJ whole genome shotgun (WGS) entry which is preliminary data.</text>
</comment>
<evidence type="ECO:0000313" key="3">
    <source>
        <dbReference type="Proteomes" id="UP000799439"/>
    </source>
</evidence>
<proteinExistence type="predicted"/>
<gene>
    <name evidence="2" type="ORF">K461DRAFT_55525</name>
</gene>
<sequence length="136" mass="15488">MVVPHHRHDAESERQLRNDGVCALLCYAYLSHLVAFSCFDMLTVVQHKTCRASPTYHTVWMLHSASRVKWLHQVAPPYRHDAQSARNDMCIVIASVHGNAGVSRSCQIPGCSYLDLCFAMCWKISSYSACRYIREI</sequence>
<keyword evidence="1" id="KW-1133">Transmembrane helix</keyword>
<feature type="transmembrane region" description="Helical" evidence="1">
    <location>
        <begin position="21"/>
        <end position="45"/>
    </location>
</feature>
<evidence type="ECO:0000256" key="1">
    <source>
        <dbReference type="SAM" id="Phobius"/>
    </source>
</evidence>
<keyword evidence="1" id="KW-0472">Membrane</keyword>
<dbReference type="EMBL" id="ML996092">
    <property type="protein sequence ID" value="KAF2148951.1"/>
    <property type="molecule type" value="Genomic_DNA"/>
</dbReference>
<evidence type="ECO:0000313" key="2">
    <source>
        <dbReference type="EMBL" id="KAF2148951.1"/>
    </source>
</evidence>
<accession>A0A9P4ISP0</accession>
<reference evidence="2" key="1">
    <citation type="journal article" date="2020" name="Stud. Mycol.">
        <title>101 Dothideomycetes genomes: a test case for predicting lifestyles and emergence of pathogens.</title>
        <authorList>
            <person name="Haridas S."/>
            <person name="Albert R."/>
            <person name="Binder M."/>
            <person name="Bloem J."/>
            <person name="Labutti K."/>
            <person name="Salamov A."/>
            <person name="Andreopoulos B."/>
            <person name="Baker S."/>
            <person name="Barry K."/>
            <person name="Bills G."/>
            <person name="Bluhm B."/>
            <person name="Cannon C."/>
            <person name="Castanera R."/>
            <person name="Culley D."/>
            <person name="Daum C."/>
            <person name="Ezra D."/>
            <person name="Gonzalez J."/>
            <person name="Henrissat B."/>
            <person name="Kuo A."/>
            <person name="Liang C."/>
            <person name="Lipzen A."/>
            <person name="Lutzoni F."/>
            <person name="Magnuson J."/>
            <person name="Mondo S."/>
            <person name="Nolan M."/>
            <person name="Ohm R."/>
            <person name="Pangilinan J."/>
            <person name="Park H.-J."/>
            <person name="Ramirez L."/>
            <person name="Alfaro M."/>
            <person name="Sun H."/>
            <person name="Tritt A."/>
            <person name="Yoshinaga Y."/>
            <person name="Zwiers L.-H."/>
            <person name="Turgeon B."/>
            <person name="Goodwin S."/>
            <person name="Spatafora J."/>
            <person name="Crous P."/>
            <person name="Grigoriev I."/>
        </authorList>
    </citation>
    <scope>NUCLEOTIDE SEQUENCE</scope>
    <source>
        <strain evidence="2">CBS 260.36</strain>
    </source>
</reference>
<dbReference type="AlphaFoldDB" id="A0A9P4ISP0"/>
<organism evidence="2 3">
    <name type="scientific">Myriangium duriaei CBS 260.36</name>
    <dbReference type="NCBI Taxonomy" id="1168546"/>
    <lineage>
        <taxon>Eukaryota</taxon>
        <taxon>Fungi</taxon>
        <taxon>Dikarya</taxon>
        <taxon>Ascomycota</taxon>
        <taxon>Pezizomycotina</taxon>
        <taxon>Dothideomycetes</taxon>
        <taxon>Dothideomycetidae</taxon>
        <taxon>Myriangiales</taxon>
        <taxon>Myriangiaceae</taxon>
        <taxon>Myriangium</taxon>
    </lineage>
</organism>
<keyword evidence="3" id="KW-1185">Reference proteome</keyword>